<keyword evidence="9" id="KW-1015">Disulfide bond</keyword>
<dbReference type="PANTHER" id="PTHR13344:SF0">
    <property type="entry name" value="NADH DEHYDROGENASE [UBIQUINONE] 1 ALPHA SUBCOMPLEX SUBUNIT 8"/>
    <property type="match status" value="1"/>
</dbReference>
<evidence type="ECO:0000256" key="7">
    <source>
        <dbReference type="ARBA" id="ARBA00022982"/>
    </source>
</evidence>
<dbReference type="PANTHER" id="PTHR13344">
    <property type="entry name" value="NADH-UBIQUINONE OXIDOREDUCTASE"/>
    <property type="match status" value="1"/>
</dbReference>
<accession>A0AAV9J2F6</accession>
<dbReference type="GO" id="GO:0005739">
    <property type="term" value="C:mitochondrion"/>
    <property type="evidence" value="ECO:0007669"/>
    <property type="project" value="UniProtKB-SubCell"/>
</dbReference>
<evidence type="ECO:0000313" key="10">
    <source>
        <dbReference type="EMBL" id="KAK4538504.1"/>
    </source>
</evidence>
<keyword evidence="7" id="KW-0249">Electron transport</keyword>
<name>A0AAV9J2F6_CYACA</name>
<comment type="similarity">
    <text evidence="3">Belongs to the complex I NDUFA8 subunit family.</text>
</comment>
<proteinExistence type="inferred from homology"/>
<evidence type="ECO:0000256" key="8">
    <source>
        <dbReference type="ARBA" id="ARBA00023128"/>
    </source>
</evidence>
<dbReference type="InterPro" id="IPR016680">
    <property type="entry name" value="NDUFA8"/>
</dbReference>
<keyword evidence="4" id="KW-0813">Transport</keyword>
<evidence type="ECO:0000313" key="11">
    <source>
        <dbReference type="Proteomes" id="UP001301350"/>
    </source>
</evidence>
<evidence type="ECO:0000256" key="3">
    <source>
        <dbReference type="ARBA" id="ARBA00010705"/>
    </source>
</evidence>
<evidence type="ECO:0000256" key="4">
    <source>
        <dbReference type="ARBA" id="ARBA00022448"/>
    </source>
</evidence>
<evidence type="ECO:0008006" key="12">
    <source>
        <dbReference type="Google" id="ProtNLM"/>
    </source>
</evidence>
<reference evidence="10 11" key="1">
    <citation type="submission" date="2022-07" db="EMBL/GenBank/DDBJ databases">
        <title>Genome-wide signatures of adaptation to extreme environments.</title>
        <authorList>
            <person name="Cho C.H."/>
            <person name="Yoon H.S."/>
        </authorList>
    </citation>
    <scope>NUCLEOTIDE SEQUENCE [LARGE SCALE GENOMIC DNA]</scope>
    <source>
        <strain evidence="10 11">DBV 063 E5</strain>
    </source>
</reference>
<comment type="caution">
    <text evidence="10">The sequence shown here is derived from an EMBL/GenBank/DDBJ whole genome shotgun (WGS) entry which is preliminary data.</text>
</comment>
<comment type="function">
    <text evidence="1">Accessory subunit of the mitochondrial membrane respiratory chain NADH dehydrogenase (Complex I), that is believed not to be involved in catalysis. Complex I functions in the transfer of electrons from NADH to the respiratory chain. The immediate electron acceptor for the enzyme is believed to be ubiquinone.</text>
</comment>
<dbReference type="GO" id="GO:0006120">
    <property type="term" value="P:mitochondrial electron transport, NADH to ubiquinone"/>
    <property type="evidence" value="ECO:0007669"/>
    <property type="project" value="InterPro"/>
</dbReference>
<keyword evidence="11" id="KW-1185">Reference proteome</keyword>
<keyword evidence="6" id="KW-0677">Repeat</keyword>
<dbReference type="EMBL" id="JANCYW010000018">
    <property type="protein sequence ID" value="KAK4538504.1"/>
    <property type="molecule type" value="Genomic_DNA"/>
</dbReference>
<organism evidence="10 11">
    <name type="scientific">Cyanidium caldarium</name>
    <name type="common">Red alga</name>
    <dbReference type="NCBI Taxonomy" id="2771"/>
    <lineage>
        <taxon>Eukaryota</taxon>
        <taxon>Rhodophyta</taxon>
        <taxon>Bangiophyceae</taxon>
        <taxon>Cyanidiales</taxon>
        <taxon>Cyanidiaceae</taxon>
        <taxon>Cyanidium</taxon>
    </lineage>
</organism>
<evidence type="ECO:0000256" key="2">
    <source>
        <dbReference type="ARBA" id="ARBA00004173"/>
    </source>
</evidence>
<evidence type="ECO:0000256" key="6">
    <source>
        <dbReference type="ARBA" id="ARBA00022737"/>
    </source>
</evidence>
<dbReference type="Proteomes" id="UP001301350">
    <property type="component" value="Unassembled WGS sequence"/>
</dbReference>
<gene>
    <name evidence="10" type="ORF">CDCA_CDCA18G4529</name>
</gene>
<dbReference type="PROSITE" id="PS51808">
    <property type="entry name" value="CHCH"/>
    <property type="match status" value="1"/>
</dbReference>
<evidence type="ECO:0000256" key="5">
    <source>
        <dbReference type="ARBA" id="ARBA00022660"/>
    </source>
</evidence>
<keyword evidence="5" id="KW-0679">Respiratory chain</keyword>
<evidence type="ECO:0000256" key="1">
    <source>
        <dbReference type="ARBA" id="ARBA00003195"/>
    </source>
</evidence>
<keyword evidence="8" id="KW-0496">Mitochondrion</keyword>
<protein>
    <recommendedName>
        <fullName evidence="12">IMS import disulfide relay-system CHCH-CHCH-like Cx9C domain-containing protein</fullName>
    </recommendedName>
</protein>
<comment type="subcellular location">
    <subcellularLocation>
        <location evidence="2">Mitochondrion</location>
    </subcellularLocation>
</comment>
<dbReference type="AlphaFoldDB" id="A0AAV9J2F6"/>
<sequence>MDSDQAPPPSFVLYAAAKEIGRACYQQNKNFLQCKAEDEDPEHCMQQGVQVQRCVIDLLRDIQATCPGELEAFSACLARQPTQEYALDRCRQQQGAFARCRRAERPEHGAE</sequence>
<evidence type="ECO:0000256" key="9">
    <source>
        <dbReference type="ARBA" id="ARBA00023157"/>
    </source>
</evidence>